<name>A0AAJ6QQZ8_9ACAR</name>
<evidence type="ECO:0000313" key="14">
    <source>
        <dbReference type="RefSeq" id="XP_003741027.1"/>
    </source>
</evidence>
<gene>
    <name evidence="14" type="primary">LOC100898063</name>
</gene>
<evidence type="ECO:0000256" key="3">
    <source>
        <dbReference type="ARBA" id="ARBA00022737"/>
    </source>
</evidence>
<protein>
    <submittedName>
        <fullName evidence="14">Transcription factor IIIA</fullName>
    </submittedName>
</protein>
<dbReference type="Pfam" id="PF00096">
    <property type="entry name" value="zf-C2H2"/>
    <property type="match status" value="3"/>
</dbReference>
<feature type="region of interest" description="Disordered" evidence="11">
    <location>
        <begin position="298"/>
        <end position="333"/>
    </location>
</feature>
<feature type="domain" description="C2H2-type" evidence="12">
    <location>
        <begin position="23"/>
        <end position="52"/>
    </location>
</feature>
<dbReference type="Pfam" id="PF22110">
    <property type="entry name" value="TFIIIA_zf-C2H2"/>
    <property type="match status" value="1"/>
</dbReference>
<feature type="domain" description="C2H2-type" evidence="12">
    <location>
        <begin position="124"/>
        <end position="151"/>
    </location>
</feature>
<dbReference type="GO" id="GO:0005634">
    <property type="term" value="C:nucleus"/>
    <property type="evidence" value="ECO:0007669"/>
    <property type="project" value="UniProtKB-SubCell"/>
</dbReference>
<dbReference type="FunFam" id="3.30.160.60:FF:001102">
    <property type="entry name" value="Transcription factor IIIA"/>
    <property type="match status" value="1"/>
</dbReference>
<dbReference type="GO" id="GO:0008270">
    <property type="term" value="F:zinc ion binding"/>
    <property type="evidence" value="ECO:0007669"/>
    <property type="project" value="UniProtKB-KW"/>
</dbReference>
<feature type="domain" description="C2H2-type" evidence="12">
    <location>
        <begin position="265"/>
        <end position="297"/>
    </location>
</feature>
<comment type="similarity">
    <text evidence="9">Belongs to the snail C2H2-type zinc-finger protein family.</text>
</comment>
<comment type="subcellular location">
    <subcellularLocation>
        <location evidence="1">Nucleus</location>
    </subcellularLocation>
</comment>
<feature type="compositionally biased region" description="Basic and acidic residues" evidence="11">
    <location>
        <begin position="324"/>
        <end position="333"/>
    </location>
</feature>
<keyword evidence="5" id="KW-0862">Zinc</keyword>
<evidence type="ECO:0000256" key="2">
    <source>
        <dbReference type="ARBA" id="ARBA00022723"/>
    </source>
</evidence>
<dbReference type="InterPro" id="IPR050527">
    <property type="entry name" value="Snail/Krueppel_Znf"/>
</dbReference>
<dbReference type="GeneID" id="100898063"/>
<dbReference type="InterPro" id="IPR054599">
    <property type="entry name" value="TFIIIA_Zfn-C2H2"/>
</dbReference>
<proteinExistence type="inferred from homology"/>
<organism evidence="13 14">
    <name type="scientific">Galendromus occidentalis</name>
    <name type="common">western predatory mite</name>
    <dbReference type="NCBI Taxonomy" id="34638"/>
    <lineage>
        <taxon>Eukaryota</taxon>
        <taxon>Metazoa</taxon>
        <taxon>Ecdysozoa</taxon>
        <taxon>Arthropoda</taxon>
        <taxon>Chelicerata</taxon>
        <taxon>Arachnida</taxon>
        <taxon>Acari</taxon>
        <taxon>Parasitiformes</taxon>
        <taxon>Mesostigmata</taxon>
        <taxon>Gamasina</taxon>
        <taxon>Phytoseioidea</taxon>
        <taxon>Phytoseiidae</taxon>
        <taxon>Typhlodrominae</taxon>
        <taxon>Galendromus</taxon>
    </lineage>
</organism>
<accession>A0AAJ6QQZ8</accession>
<dbReference type="PROSITE" id="PS50157">
    <property type="entry name" value="ZINC_FINGER_C2H2_2"/>
    <property type="match status" value="7"/>
</dbReference>
<feature type="domain" description="C2H2-type" evidence="12">
    <location>
        <begin position="152"/>
        <end position="178"/>
    </location>
</feature>
<evidence type="ECO:0000256" key="1">
    <source>
        <dbReference type="ARBA" id="ARBA00004123"/>
    </source>
</evidence>
<dbReference type="InterPro" id="IPR036236">
    <property type="entry name" value="Znf_C2H2_sf"/>
</dbReference>
<keyword evidence="8" id="KW-0539">Nucleus</keyword>
<dbReference type="Gene3D" id="3.30.160.60">
    <property type="entry name" value="Classic Zinc Finger"/>
    <property type="match status" value="6"/>
</dbReference>
<dbReference type="RefSeq" id="XP_003741027.1">
    <property type="nucleotide sequence ID" value="XM_003740979.1"/>
</dbReference>
<dbReference type="Proteomes" id="UP000694867">
    <property type="component" value="Unplaced"/>
</dbReference>
<keyword evidence="2" id="KW-0479">Metal-binding</keyword>
<evidence type="ECO:0000256" key="9">
    <source>
        <dbReference type="ARBA" id="ARBA00037948"/>
    </source>
</evidence>
<dbReference type="PANTHER" id="PTHR24388:SF54">
    <property type="entry name" value="PROTEIN ESCARGOT"/>
    <property type="match status" value="1"/>
</dbReference>
<evidence type="ECO:0000256" key="8">
    <source>
        <dbReference type="ARBA" id="ARBA00023242"/>
    </source>
</evidence>
<feature type="compositionally biased region" description="Basic and acidic residues" evidence="11">
    <location>
        <begin position="298"/>
        <end position="310"/>
    </location>
</feature>
<evidence type="ECO:0000256" key="10">
    <source>
        <dbReference type="PROSITE-ProRule" id="PRU00042"/>
    </source>
</evidence>
<evidence type="ECO:0000256" key="4">
    <source>
        <dbReference type="ARBA" id="ARBA00022771"/>
    </source>
</evidence>
<feature type="domain" description="C2H2-type" evidence="12">
    <location>
        <begin position="206"/>
        <end position="233"/>
    </location>
</feature>
<evidence type="ECO:0000256" key="5">
    <source>
        <dbReference type="ARBA" id="ARBA00022833"/>
    </source>
</evidence>
<evidence type="ECO:0000256" key="7">
    <source>
        <dbReference type="ARBA" id="ARBA00023163"/>
    </source>
</evidence>
<feature type="domain" description="C2H2-type" evidence="12">
    <location>
        <begin position="88"/>
        <end position="118"/>
    </location>
</feature>
<dbReference type="PROSITE" id="PS00028">
    <property type="entry name" value="ZINC_FINGER_C2H2_1"/>
    <property type="match status" value="7"/>
</dbReference>
<evidence type="ECO:0000256" key="6">
    <source>
        <dbReference type="ARBA" id="ARBA00023015"/>
    </source>
</evidence>
<dbReference type="KEGG" id="goe:100898063"/>
<dbReference type="PANTHER" id="PTHR24388">
    <property type="entry name" value="ZINC FINGER PROTEIN"/>
    <property type="match status" value="1"/>
</dbReference>
<keyword evidence="6" id="KW-0805">Transcription regulation</keyword>
<reference evidence="14" key="1">
    <citation type="submission" date="2025-08" db="UniProtKB">
        <authorList>
            <consortium name="RefSeq"/>
        </authorList>
    </citation>
    <scope>IDENTIFICATION</scope>
</reference>
<dbReference type="AlphaFoldDB" id="A0AAJ6QQZ8"/>
<dbReference type="SUPFAM" id="SSF57667">
    <property type="entry name" value="beta-beta-alpha zinc fingers"/>
    <property type="match status" value="4"/>
</dbReference>
<evidence type="ECO:0000256" key="11">
    <source>
        <dbReference type="SAM" id="MobiDB-lite"/>
    </source>
</evidence>
<feature type="domain" description="C2H2-type" evidence="12">
    <location>
        <begin position="235"/>
        <end position="265"/>
    </location>
</feature>
<dbReference type="GO" id="GO:0000981">
    <property type="term" value="F:DNA-binding transcription factor activity, RNA polymerase II-specific"/>
    <property type="evidence" value="ECO:0007669"/>
    <property type="project" value="TreeGrafter"/>
</dbReference>
<dbReference type="SMART" id="SM00355">
    <property type="entry name" value="ZnF_C2H2"/>
    <property type="match status" value="9"/>
</dbReference>
<dbReference type="InterPro" id="IPR013087">
    <property type="entry name" value="Znf_C2H2_type"/>
</dbReference>
<keyword evidence="13" id="KW-1185">Reference proteome</keyword>
<sequence length="333" mass="38498">MDLATKNSLSLIFDEKFEDTRKYVCDAPGCGKTFVKNNFLEFHIRTHTNERPFHCSFPGCSLSYTRSWHLRRHVINAHQPKPEVVAKFECQESGCSRVYQSKDALRKHHAEIHGSNGRLAGPRYQCSVCHLSFSKHNKLKVHASLHSGEMPFKCSVEGCGREYRIHSKLKAHEKSHLGYACESCDNQRFPTWSALRKHSAETHSAKRCPKCDKTFKQNALLMAHMETHSDNRLAFVCPFPECEKSYFEMKNLRAHQKAAHENVRFTCTECQKEFCSKQTLRRHGRKCMNKTYERKAPKTGDLRKTRVDKGKPRRRAAVFLSAVDSKDIDHPEE</sequence>
<evidence type="ECO:0000259" key="12">
    <source>
        <dbReference type="PROSITE" id="PS50157"/>
    </source>
</evidence>
<dbReference type="GO" id="GO:0000978">
    <property type="term" value="F:RNA polymerase II cis-regulatory region sequence-specific DNA binding"/>
    <property type="evidence" value="ECO:0007669"/>
    <property type="project" value="TreeGrafter"/>
</dbReference>
<keyword evidence="7" id="KW-0804">Transcription</keyword>
<evidence type="ECO:0000313" key="13">
    <source>
        <dbReference type="Proteomes" id="UP000694867"/>
    </source>
</evidence>
<dbReference type="FunFam" id="3.30.160.60:FF:000032">
    <property type="entry name" value="Krueppel-like factor 4"/>
    <property type="match status" value="1"/>
</dbReference>
<keyword evidence="4 10" id="KW-0863">Zinc-finger</keyword>
<keyword evidence="3" id="KW-0677">Repeat</keyword>